<dbReference type="InterPro" id="IPR012934">
    <property type="entry name" value="Znf_AD"/>
</dbReference>
<dbReference type="Pfam" id="PF07776">
    <property type="entry name" value="zf-AD"/>
    <property type="match status" value="1"/>
</dbReference>
<feature type="binding site" evidence="1">
    <location>
        <position position="53"/>
    </location>
    <ligand>
        <name>Zn(2+)</name>
        <dbReference type="ChEBI" id="CHEBI:29105"/>
    </ligand>
</feature>
<accession>A0A8K0DJA7</accession>
<organism evidence="3 4">
    <name type="scientific">Ignelater luminosus</name>
    <name type="common">Cucubano</name>
    <name type="synonym">Pyrophorus luminosus</name>
    <dbReference type="NCBI Taxonomy" id="2038154"/>
    <lineage>
        <taxon>Eukaryota</taxon>
        <taxon>Metazoa</taxon>
        <taxon>Ecdysozoa</taxon>
        <taxon>Arthropoda</taxon>
        <taxon>Hexapoda</taxon>
        <taxon>Insecta</taxon>
        <taxon>Pterygota</taxon>
        <taxon>Neoptera</taxon>
        <taxon>Endopterygota</taxon>
        <taxon>Coleoptera</taxon>
        <taxon>Polyphaga</taxon>
        <taxon>Elateriformia</taxon>
        <taxon>Elateroidea</taxon>
        <taxon>Elateridae</taxon>
        <taxon>Agrypninae</taxon>
        <taxon>Pyrophorini</taxon>
        <taxon>Ignelater</taxon>
    </lineage>
</organism>
<evidence type="ECO:0000259" key="2">
    <source>
        <dbReference type="PROSITE" id="PS51915"/>
    </source>
</evidence>
<keyword evidence="1" id="KW-0863">Zinc-finger</keyword>
<feature type="binding site" evidence="1">
    <location>
        <position position="56"/>
    </location>
    <ligand>
        <name>Zn(2+)</name>
        <dbReference type="ChEBI" id="CHEBI:29105"/>
    </ligand>
</feature>
<dbReference type="Gene3D" id="3.40.1800.20">
    <property type="match status" value="1"/>
</dbReference>
<keyword evidence="1" id="KW-0862">Zinc</keyword>
<dbReference type="Proteomes" id="UP000801492">
    <property type="component" value="Unassembled WGS sequence"/>
</dbReference>
<dbReference type="GO" id="GO:0005634">
    <property type="term" value="C:nucleus"/>
    <property type="evidence" value="ECO:0007669"/>
    <property type="project" value="InterPro"/>
</dbReference>
<reference evidence="3" key="1">
    <citation type="submission" date="2019-08" db="EMBL/GenBank/DDBJ databases">
        <title>The genome of the North American firefly Photinus pyralis.</title>
        <authorList>
            <consortium name="Photinus pyralis genome working group"/>
            <person name="Fallon T.R."/>
            <person name="Sander Lower S.E."/>
            <person name="Weng J.-K."/>
        </authorList>
    </citation>
    <scope>NUCLEOTIDE SEQUENCE</scope>
    <source>
        <strain evidence="3">TRF0915ILg1</strain>
        <tissue evidence="3">Whole body</tissue>
    </source>
</reference>
<keyword evidence="1" id="KW-0479">Metal-binding</keyword>
<evidence type="ECO:0000313" key="4">
    <source>
        <dbReference type="Proteomes" id="UP000801492"/>
    </source>
</evidence>
<sequence length="76" mass="8706">MDLNINKFSKICRTCLIEKVNMRPIFDAYVADMLMECANVQVVENDGLPKTICLQCLQQVNRRFCKSSSGKKGDCW</sequence>
<proteinExistence type="predicted"/>
<gene>
    <name evidence="3" type="ORF">ILUMI_00912</name>
</gene>
<feature type="domain" description="ZAD" evidence="2">
    <location>
        <begin position="10"/>
        <end position="76"/>
    </location>
</feature>
<dbReference type="PROSITE" id="PS51915">
    <property type="entry name" value="ZAD"/>
    <property type="match status" value="1"/>
</dbReference>
<protein>
    <recommendedName>
        <fullName evidence="2">ZAD domain-containing protein</fullName>
    </recommendedName>
</protein>
<feature type="binding site" evidence="1">
    <location>
        <position position="12"/>
    </location>
    <ligand>
        <name>Zn(2+)</name>
        <dbReference type="ChEBI" id="CHEBI:29105"/>
    </ligand>
</feature>
<dbReference type="EMBL" id="VTPC01000575">
    <property type="protein sequence ID" value="KAF2905261.1"/>
    <property type="molecule type" value="Genomic_DNA"/>
</dbReference>
<evidence type="ECO:0000256" key="1">
    <source>
        <dbReference type="PROSITE-ProRule" id="PRU01263"/>
    </source>
</evidence>
<dbReference type="GO" id="GO:0008270">
    <property type="term" value="F:zinc ion binding"/>
    <property type="evidence" value="ECO:0007669"/>
    <property type="project" value="UniProtKB-UniRule"/>
</dbReference>
<dbReference type="AlphaFoldDB" id="A0A8K0DJA7"/>
<dbReference type="OrthoDB" id="6077919at2759"/>
<name>A0A8K0DJA7_IGNLU</name>
<evidence type="ECO:0000313" key="3">
    <source>
        <dbReference type="EMBL" id="KAF2905261.1"/>
    </source>
</evidence>
<keyword evidence="4" id="KW-1185">Reference proteome</keyword>
<dbReference type="SUPFAM" id="SSF57716">
    <property type="entry name" value="Glucocorticoid receptor-like (DNA-binding domain)"/>
    <property type="match status" value="1"/>
</dbReference>
<feature type="binding site" evidence="1">
    <location>
        <position position="15"/>
    </location>
    <ligand>
        <name>Zn(2+)</name>
        <dbReference type="ChEBI" id="CHEBI:29105"/>
    </ligand>
</feature>
<comment type="caution">
    <text evidence="3">The sequence shown here is derived from an EMBL/GenBank/DDBJ whole genome shotgun (WGS) entry which is preliminary data.</text>
</comment>